<dbReference type="PANTHER" id="PTHR43792">
    <property type="entry name" value="GNAT FAMILY, PUTATIVE (AFU_ORTHOLOGUE AFUA_3G00765)-RELATED-RELATED"/>
    <property type="match status" value="1"/>
</dbReference>
<dbReference type="Proteomes" id="UP000053257">
    <property type="component" value="Unassembled WGS sequence"/>
</dbReference>
<dbReference type="InterPro" id="IPR051531">
    <property type="entry name" value="N-acetyltransferase"/>
</dbReference>
<name>A0A0C3RSW9_PHLG1</name>
<gene>
    <name evidence="2" type="ORF">PHLGIDRAFT_233996</name>
</gene>
<dbReference type="InterPro" id="IPR000182">
    <property type="entry name" value="GNAT_dom"/>
</dbReference>
<accession>A0A0C3RSW9</accession>
<dbReference type="SUPFAM" id="SSF55729">
    <property type="entry name" value="Acyl-CoA N-acyltransferases (Nat)"/>
    <property type="match status" value="1"/>
</dbReference>
<dbReference type="AlphaFoldDB" id="A0A0C3RSW9"/>
<evidence type="ECO:0000313" key="3">
    <source>
        <dbReference type="Proteomes" id="UP000053257"/>
    </source>
</evidence>
<feature type="domain" description="N-acetyltransferase" evidence="1">
    <location>
        <begin position="28"/>
        <end position="183"/>
    </location>
</feature>
<dbReference type="EMBL" id="KN840608">
    <property type="protein sequence ID" value="KIP03596.1"/>
    <property type="molecule type" value="Genomic_DNA"/>
</dbReference>
<proteinExistence type="predicted"/>
<reference evidence="2 3" key="1">
    <citation type="journal article" date="2014" name="PLoS Genet.">
        <title>Analysis of the Phlebiopsis gigantea genome, transcriptome and secretome provides insight into its pioneer colonization strategies of wood.</title>
        <authorList>
            <person name="Hori C."/>
            <person name="Ishida T."/>
            <person name="Igarashi K."/>
            <person name="Samejima M."/>
            <person name="Suzuki H."/>
            <person name="Master E."/>
            <person name="Ferreira P."/>
            <person name="Ruiz-Duenas F.J."/>
            <person name="Held B."/>
            <person name="Canessa P."/>
            <person name="Larrondo L.F."/>
            <person name="Schmoll M."/>
            <person name="Druzhinina I.S."/>
            <person name="Kubicek C.P."/>
            <person name="Gaskell J.A."/>
            <person name="Kersten P."/>
            <person name="St John F."/>
            <person name="Glasner J."/>
            <person name="Sabat G."/>
            <person name="Splinter BonDurant S."/>
            <person name="Syed K."/>
            <person name="Yadav J."/>
            <person name="Mgbeahuruike A.C."/>
            <person name="Kovalchuk A."/>
            <person name="Asiegbu F.O."/>
            <person name="Lackner G."/>
            <person name="Hoffmeister D."/>
            <person name="Rencoret J."/>
            <person name="Gutierrez A."/>
            <person name="Sun H."/>
            <person name="Lindquist E."/>
            <person name="Barry K."/>
            <person name="Riley R."/>
            <person name="Grigoriev I.V."/>
            <person name="Henrissat B."/>
            <person name="Kues U."/>
            <person name="Berka R.M."/>
            <person name="Martinez A.T."/>
            <person name="Covert S.F."/>
            <person name="Blanchette R.A."/>
            <person name="Cullen D."/>
        </authorList>
    </citation>
    <scope>NUCLEOTIDE SEQUENCE [LARGE SCALE GENOMIC DNA]</scope>
    <source>
        <strain evidence="2 3">11061_1 CR5-6</strain>
    </source>
</reference>
<dbReference type="InterPro" id="IPR016181">
    <property type="entry name" value="Acyl_CoA_acyltransferase"/>
</dbReference>
<dbReference type="HOGENOM" id="CLU_013985_3_1_1"/>
<dbReference type="Pfam" id="PF13302">
    <property type="entry name" value="Acetyltransf_3"/>
    <property type="match status" value="1"/>
</dbReference>
<keyword evidence="3" id="KW-1185">Reference proteome</keyword>
<dbReference type="Gene3D" id="3.40.630.30">
    <property type="match status" value="1"/>
</dbReference>
<organism evidence="2 3">
    <name type="scientific">Phlebiopsis gigantea (strain 11061_1 CR5-6)</name>
    <name type="common">White-rot fungus</name>
    <name type="synonym">Peniophora gigantea</name>
    <dbReference type="NCBI Taxonomy" id="745531"/>
    <lineage>
        <taxon>Eukaryota</taxon>
        <taxon>Fungi</taxon>
        <taxon>Dikarya</taxon>
        <taxon>Basidiomycota</taxon>
        <taxon>Agaricomycotina</taxon>
        <taxon>Agaricomycetes</taxon>
        <taxon>Polyporales</taxon>
        <taxon>Phanerochaetaceae</taxon>
        <taxon>Phlebiopsis</taxon>
    </lineage>
</organism>
<protein>
    <recommendedName>
        <fullName evidence="1">N-acetyltransferase domain-containing protein</fullName>
    </recommendedName>
</protein>
<dbReference type="PROSITE" id="PS51186">
    <property type="entry name" value="GNAT"/>
    <property type="match status" value="1"/>
</dbReference>
<sequence>MSDPNFYFESERLRMSYWLASSDEHCAFLFKLFNEPHFIEGEGNTGVDSVEKARTRLGRFAEEHARNGYGSFLVSLKESGKHIGTVSLMRGKDSVITLPDVGFAITQEETKKGYATEAAKATIEWLKRERGVDGVFGFCDPGNTKSRRALERAGLEFKGIMTLYQFGGIEGCCYALPELKDPKEYGVGIYPATKSSSA</sequence>
<dbReference type="GO" id="GO:0016747">
    <property type="term" value="F:acyltransferase activity, transferring groups other than amino-acyl groups"/>
    <property type="evidence" value="ECO:0007669"/>
    <property type="project" value="InterPro"/>
</dbReference>
<dbReference type="OrthoDB" id="630895at2759"/>
<evidence type="ECO:0000259" key="1">
    <source>
        <dbReference type="PROSITE" id="PS51186"/>
    </source>
</evidence>
<dbReference type="PANTHER" id="PTHR43792:SF16">
    <property type="entry name" value="N-ACETYLTRANSFERASE DOMAIN-CONTAINING PROTEIN"/>
    <property type="match status" value="1"/>
</dbReference>
<evidence type="ECO:0000313" key="2">
    <source>
        <dbReference type="EMBL" id="KIP03596.1"/>
    </source>
</evidence>